<dbReference type="AlphaFoldDB" id="A0A1W9YUA4"/>
<name>A0A1W9YUA4_MYCBA</name>
<dbReference type="OrthoDB" id="4735550at2"/>
<evidence type="ECO:0000256" key="1">
    <source>
        <dbReference type="SAM" id="Phobius"/>
    </source>
</evidence>
<keyword evidence="3" id="KW-1185">Reference proteome</keyword>
<keyword evidence="1" id="KW-0812">Transmembrane</keyword>
<evidence type="ECO:0000313" key="2">
    <source>
        <dbReference type="EMBL" id="ORA03656.1"/>
    </source>
</evidence>
<dbReference type="Proteomes" id="UP000192366">
    <property type="component" value="Unassembled WGS sequence"/>
</dbReference>
<organism evidence="2 3">
    <name type="scientific">Mycolicibacterium bacteremicum</name>
    <name type="common">Mycobacterium bacteremicum</name>
    <dbReference type="NCBI Taxonomy" id="564198"/>
    <lineage>
        <taxon>Bacteria</taxon>
        <taxon>Bacillati</taxon>
        <taxon>Actinomycetota</taxon>
        <taxon>Actinomycetes</taxon>
        <taxon>Mycobacteriales</taxon>
        <taxon>Mycobacteriaceae</taxon>
        <taxon>Mycolicibacterium</taxon>
    </lineage>
</organism>
<evidence type="ECO:0000313" key="3">
    <source>
        <dbReference type="Proteomes" id="UP000192366"/>
    </source>
</evidence>
<dbReference type="STRING" id="564198.BST17_17425"/>
<reference evidence="2 3" key="1">
    <citation type="submission" date="2017-02" db="EMBL/GenBank/DDBJ databases">
        <title>The new phylogeny of genus Mycobacterium.</title>
        <authorList>
            <person name="Tortoli E."/>
            <person name="Trovato A."/>
            <person name="Cirillo D.M."/>
        </authorList>
    </citation>
    <scope>NUCLEOTIDE SEQUENCE [LARGE SCALE GENOMIC DNA]</scope>
    <source>
        <strain evidence="2 3">DSM 45578</strain>
    </source>
</reference>
<keyword evidence="1" id="KW-1133">Transmembrane helix</keyword>
<sequence length="102" mass="11669">MAVVTDPSGVQWSVRRRWWPFTDVADLAFDGLLGLLLATPLLLLWPFWFAAKGLGVRWRIIVERDGVEVETVLVRGWRRSGARIEELALQVARGWRSGHFVI</sequence>
<comment type="caution">
    <text evidence="2">The sequence shown here is derived from an EMBL/GenBank/DDBJ whole genome shotgun (WGS) entry which is preliminary data.</text>
</comment>
<dbReference type="RefSeq" id="WP_083060147.1">
    <property type="nucleotide sequence ID" value="NZ_JACKVM010000014.1"/>
</dbReference>
<proteinExistence type="predicted"/>
<accession>A0A1W9YUA4</accession>
<feature type="transmembrane region" description="Helical" evidence="1">
    <location>
        <begin position="27"/>
        <end position="51"/>
    </location>
</feature>
<dbReference type="EMBL" id="MVHJ01000014">
    <property type="protein sequence ID" value="ORA03656.1"/>
    <property type="molecule type" value="Genomic_DNA"/>
</dbReference>
<protein>
    <submittedName>
        <fullName evidence="2">Uncharacterized protein</fullName>
    </submittedName>
</protein>
<keyword evidence="1" id="KW-0472">Membrane</keyword>
<gene>
    <name evidence="2" type="ORF">BST17_17425</name>
</gene>